<evidence type="ECO:0000313" key="2">
    <source>
        <dbReference type="EMBL" id="CAK7943026.1"/>
    </source>
</evidence>
<accession>A0AAV1V7Y9</accession>
<comment type="caution">
    <text evidence="2">The sequence shown here is derived from an EMBL/GenBank/DDBJ whole genome shotgun (WGS) entry which is preliminary data.</text>
</comment>
<reference evidence="2" key="1">
    <citation type="submission" date="2024-01" db="EMBL/GenBank/DDBJ databases">
        <authorList>
            <person name="Webb A."/>
        </authorList>
    </citation>
    <scope>NUCLEOTIDE SEQUENCE</scope>
    <source>
        <strain evidence="2">Pm1</strain>
    </source>
</reference>
<dbReference type="Proteomes" id="UP001162060">
    <property type="component" value="Unassembled WGS sequence"/>
</dbReference>
<organism evidence="2 3">
    <name type="scientific">Peronospora matthiolae</name>
    <dbReference type="NCBI Taxonomy" id="2874970"/>
    <lineage>
        <taxon>Eukaryota</taxon>
        <taxon>Sar</taxon>
        <taxon>Stramenopiles</taxon>
        <taxon>Oomycota</taxon>
        <taxon>Peronosporomycetes</taxon>
        <taxon>Peronosporales</taxon>
        <taxon>Peronosporaceae</taxon>
        <taxon>Peronospora</taxon>
    </lineage>
</organism>
<protein>
    <submittedName>
        <fullName evidence="2">Uncharacterized protein</fullName>
    </submittedName>
</protein>
<evidence type="ECO:0000313" key="3">
    <source>
        <dbReference type="Proteomes" id="UP001162060"/>
    </source>
</evidence>
<gene>
    <name evidence="2" type="ORF">PM001_LOCUS28176</name>
</gene>
<name>A0AAV1V7Y9_9STRA</name>
<proteinExistence type="predicted"/>
<dbReference type="AlphaFoldDB" id="A0AAV1V7Y9"/>
<evidence type="ECO:0000256" key="1">
    <source>
        <dbReference type="SAM" id="MobiDB-lite"/>
    </source>
</evidence>
<sequence>MREMTSKRLQVQRAADEAAHAAVTPVAVGTAPSRLPPTVEPQRTGVPSQPVYTVILTQAGFSDPEPKSRPELPWLTHPFEMDGVCGPHASHW</sequence>
<dbReference type="EMBL" id="CAKLBY020000286">
    <property type="protein sequence ID" value="CAK7943026.1"/>
    <property type="molecule type" value="Genomic_DNA"/>
</dbReference>
<feature type="region of interest" description="Disordered" evidence="1">
    <location>
        <begin position="60"/>
        <end position="80"/>
    </location>
</feature>